<reference evidence="1 2" key="1">
    <citation type="journal article" date="2015" name="Genome Biol. Evol.">
        <title>Comparative Genomics of a Bacterivorous Green Alga Reveals Evolutionary Causalities and Consequences of Phago-Mixotrophic Mode of Nutrition.</title>
        <authorList>
            <person name="Burns J.A."/>
            <person name="Paasch A."/>
            <person name="Narechania A."/>
            <person name="Kim E."/>
        </authorList>
    </citation>
    <scope>NUCLEOTIDE SEQUENCE [LARGE SCALE GENOMIC DNA]</scope>
    <source>
        <strain evidence="1 2">PLY_AMNH</strain>
    </source>
</reference>
<dbReference type="Gene3D" id="2.60.120.620">
    <property type="entry name" value="q2cbj1_9rhob like domain"/>
    <property type="match status" value="1"/>
</dbReference>
<dbReference type="Proteomes" id="UP001190700">
    <property type="component" value="Unassembled WGS sequence"/>
</dbReference>
<feature type="non-terminal residue" evidence="1">
    <location>
        <position position="1"/>
    </location>
</feature>
<evidence type="ECO:0000313" key="2">
    <source>
        <dbReference type="Proteomes" id="UP001190700"/>
    </source>
</evidence>
<dbReference type="InterPro" id="IPR051961">
    <property type="entry name" value="Fungal_Metabolite_Diox"/>
</dbReference>
<keyword evidence="2" id="KW-1185">Reference proteome</keyword>
<evidence type="ECO:0000313" key="1">
    <source>
        <dbReference type="EMBL" id="KAK3260449.1"/>
    </source>
</evidence>
<gene>
    <name evidence="1" type="ORF">CYMTET_30590</name>
</gene>
<sequence>KRAKVLFLSQGSSNYLCNGSGGDFSLPGADFQPLHSDLVHESADFWDPWQQGNLRLLPPPWICINVLMVDFTVQNGATRQIPGTQRSLCLPPGLGFEPEWMKSSHVCAPAGSALVRDIRCWHGGTPNLLPLPPPSDLIGVQHLGEDAGYARPMLNVEFTAPWFRIPHRDYKMIPRNWWDKMSIRGKELTRNIVLDTDQDPEDWNLTFGKAWLEHLGGAQVGKAVTG</sequence>
<dbReference type="InterPro" id="IPR008775">
    <property type="entry name" value="Phytyl_CoA_dOase-like"/>
</dbReference>
<dbReference type="SUPFAM" id="SSF51197">
    <property type="entry name" value="Clavaminate synthase-like"/>
    <property type="match status" value="1"/>
</dbReference>
<dbReference type="PANTHER" id="PTHR37563:SF2">
    <property type="entry name" value="PHYTANOYL-COA DIOXYGENASE FAMILY PROTEIN (AFU_ORTHOLOGUE AFUA_2G03330)"/>
    <property type="match status" value="1"/>
</dbReference>
<proteinExistence type="predicted"/>
<dbReference type="Pfam" id="PF05721">
    <property type="entry name" value="PhyH"/>
    <property type="match status" value="1"/>
</dbReference>
<dbReference type="AlphaFoldDB" id="A0AAE0KU14"/>
<name>A0AAE0KU14_9CHLO</name>
<organism evidence="1 2">
    <name type="scientific">Cymbomonas tetramitiformis</name>
    <dbReference type="NCBI Taxonomy" id="36881"/>
    <lineage>
        <taxon>Eukaryota</taxon>
        <taxon>Viridiplantae</taxon>
        <taxon>Chlorophyta</taxon>
        <taxon>Pyramimonadophyceae</taxon>
        <taxon>Pyramimonadales</taxon>
        <taxon>Pyramimonadaceae</taxon>
        <taxon>Cymbomonas</taxon>
    </lineage>
</organism>
<accession>A0AAE0KU14</accession>
<comment type="caution">
    <text evidence="1">The sequence shown here is derived from an EMBL/GenBank/DDBJ whole genome shotgun (WGS) entry which is preliminary data.</text>
</comment>
<dbReference type="PANTHER" id="PTHR37563">
    <property type="entry name" value="PHYTANOYL-COA DIOXYGENASE FAMILY PROTEIN (AFU_ORTHOLOGUE AFUA_2G03330)"/>
    <property type="match status" value="1"/>
</dbReference>
<protein>
    <submittedName>
        <fullName evidence="1">Uncharacterized protein</fullName>
    </submittedName>
</protein>
<dbReference type="EMBL" id="LGRX02017709">
    <property type="protein sequence ID" value="KAK3260449.1"/>
    <property type="molecule type" value="Genomic_DNA"/>
</dbReference>